<dbReference type="RefSeq" id="WP_180138091.1">
    <property type="nucleotide sequence ID" value="NZ_CAADHO010000002.1"/>
</dbReference>
<evidence type="ECO:0000256" key="2">
    <source>
        <dbReference type="ARBA" id="ARBA00022723"/>
    </source>
</evidence>
<keyword evidence="2" id="KW-0479">Metal-binding</keyword>
<gene>
    <name evidence="7" type="ORF">MSL71_13660</name>
</gene>
<dbReference type="InterPro" id="IPR017896">
    <property type="entry name" value="4Fe4S_Fe-S-bd"/>
</dbReference>
<keyword evidence="5" id="KW-0411">Iron-sulfur</keyword>
<protein>
    <submittedName>
        <fullName evidence="7">Nitroreductase</fullName>
    </submittedName>
</protein>
<dbReference type="CDD" id="cd02143">
    <property type="entry name" value="nitroreductase_FeS-like"/>
    <property type="match status" value="1"/>
</dbReference>
<dbReference type="PROSITE" id="PS51379">
    <property type="entry name" value="4FE4S_FER_2"/>
    <property type="match status" value="2"/>
</dbReference>
<keyword evidence="8" id="KW-1185">Reference proteome</keyword>
<dbReference type="Gene3D" id="3.30.70.20">
    <property type="match status" value="1"/>
</dbReference>
<evidence type="ECO:0000256" key="3">
    <source>
        <dbReference type="ARBA" id="ARBA00023002"/>
    </source>
</evidence>
<evidence type="ECO:0000256" key="5">
    <source>
        <dbReference type="ARBA" id="ARBA00023014"/>
    </source>
</evidence>
<evidence type="ECO:0000259" key="6">
    <source>
        <dbReference type="PROSITE" id="PS51379"/>
    </source>
</evidence>
<reference evidence="7 8" key="1">
    <citation type="submission" date="2019-03" db="EMBL/GenBank/DDBJ databases">
        <authorList>
            <person name="Nijsse B."/>
        </authorList>
    </citation>
    <scope>NUCLEOTIDE SEQUENCE [LARGE SCALE GENOMIC DNA]</scope>
    <source>
        <strain evidence="7">Desulfoluna butyratoxydans MSL71</strain>
    </source>
</reference>
<feature type="domain" description="4Fe-4S ferredoxin-type" evidence="6">
    <location>
        <begin position="2"/>
        <end position="31"/>
    </location>
</feature>
<proteinExistence type="inferred from homology"/>
<evidence type="ECO:0000256" key="4">
    <source>
        <dbReference type="ARBA" id="ARBA00023004"/>
    </source>
</evidence>
<comment type="similarity">
    <text evidence="1">Belongs to the nitroreductase family.</text>
</comment>
<evidence type="ECO:0000313" key="8">
    <source>
        <dbReference type="Proteomes" id="UP000507962"/>
    </source>
</evidence>
<dbReference type="PANTHER" id="PTHR43673:SF10">
    <property type="entry name" value="NADH DEHYDROGENASE_NAD(P)H NITROREDUCTASE XCC3605-RELATED"/>
    <property type="match status" value="1"/>
</dbReference>
<dbReference type="InterPro" id="IPR017900">
    <property type="entry name" value="4Fe4S_Fe_S_CS"/>
</dbReference>
<dbReference type="Proteomes" id="UP000507962">
    <property type="component" value="Unassembled WGS sequence"/>
</dbReference>
<dbReference type="Gene3D" id="3.40.109.10">
    <property type="entry name" value="NADH Oxidase"/>
    <property type="match status" value="1"/>
</dbReference>
<dbReference type="PANTHER" id="PTHR43673">
    <property type="entry name" value="NAD(P)H NITROREDUCTASE YDGI-RELATED"/>
    <property type="match status" value="1"/>
</dbReference>
<organism evidence="7 8">
    <name type="scientific">Desulfoluna butyratoxydans</name>
    <dbReference type="NCBI Taxonomy" id="231438"/>
    <lineage>
        <taxon>Bacteria</taxon>
        <taxon>Pseudomonadati</taxon>
        <taxon>Thermodesulfobacteriota</taxon>
        <taxon>Desulfobacteria</taxon>
        <taxon>Desulfobacterales</taxon>
        <taxon>Desulfolunaceae</taxon>
        <taxon>Desulfoluna</taxon>
    </lineage>
</organism>
<feature type="domain" description="4Fe-4S ferredoxin-type" evidence="6">
    <location>
        <begin position="33"/>
        <end position="63"/>
    </location>
</feature>
<dbReference type="Pfam" id="PF13187">
    <property type="entry name" value="Fer4_9"/>
    <property type="match status" value="1"/>
</dbReference>
<dbReference type="GO" id="GO:0046872">
    <property type="term" value="F:metal ion binding"/>
    <property type="evidence" value="ECO:0007669"/>
    <property type="project" value="UniProtKB-KW"/>
</dbReference>
<dbReference type="PROSITE" id="PS00198">
    <property type="entry name" value="4FE4S_FER_1"/>
    <property type="match status" value="1"/>
</dbReference>
<evidence type="ECO:0000256" key="1">
    <source>
        <dbReference type="ARBA" id="ARBA00007118"/>
    </source>
</evidence>
<dbReference type="EMBL" id="CAADHO010000002">
    <property type="protein sequence ID" value="VFQ43725.1"/>
    <property type="molecule type" value="Genomic_DNA"/>
</dbReference>
<dbReference type="InterPro" id="IPR000415">
    <property type="entry name" value="Nitroreductase-like"/>
</dbReference>
<accession>A0A4U8YJ36</accession>
<evidence type="ECO:0000313" key="7">
    <source>
        <dbReference type="EMBL" id="VFQ43725.1"/>
    </source>
</evidence>
<sequence>MALFTVDQALCNGDGICAAECPMMIIQMKEGTPTPAKGAEKMCINCGHCVAVCPKGALSLATLSPEGCLAVEKDLSASPAQAEQFLRSRRSIRNYKKTPVDKALIEDAIRVASHAPSGHNFQPVRWQVIYDTDKVKELCGHVIDWMKWMIKEQPDTAKKLHLDLVVAGWDFGMDTINRNAPHLILVNADKRNPTGQAACTIAMSYLELMLPSLGLGGCWNGFFNAAAIFWPPLQKALNLGETTGNYGAMMVGHPKFAYHRMPPRNTPEVAWV</sequence>
<dbReference type="Pfam" id="PF00881">
    <property type="entry name" value="Nitroreductase"/>
    <property type="match status" value="1"/>
</dbReference>
<dbReference type="AlphaFoldDB" id="A0A4U8YJ36"/>
<dbReference type="InterPro" id="IPR029479">
    <property type="entry name" value="Nitroreductase"/>
</dbReference>
<name>A0A4U8YJ36_9BACT</name>
<dbReference type="SUPFAM" id="SSF54862">
    <property type="entry name" value="4Fe-4S ferredoxins"/>
    <property type="match status" value="1"/>
</dbReference>
<dbReference type="GO" id="GO:0016491">
    <property type="term" value="F:oxidoreductase activity"/>
    <property type="evidence" value="ECO:0007669"/>
    <property type="project" value="UniProtKB-KW"/>
</dbReference>
<keyword evidence="4" id="KW-0408">Iron</keyword>
<dbReference type="SUPFAM" id="SSF55469">
    <property type="entry name" value="FMN-dependent nitroreductase-like"/>
    <property type="match status" value="1"/>
</dbReference>
<dbReference type="GO" id="GO:0051536">
    <property type="term" value="F:iron-sulfur cluster binding"/>
    <property type="evidence" value="ECO:0007669"/>
    <property type="project" value="UniProtKB-KW"/>
</dbReference>
<keyword evidence="3" id="KW-0560">Oxidoreductase</keyword>